<accession>A0ABT7XAP6</accession>
<sequence>MKPKSNYTRVMAGFYIFLCLIASMIVGELIYFLAIVPLVPKQTWLPLMNVAWVYLVVAIYYKLTRRYTKWWKKLENKQ</sequence>
<keyword evidence="1" id="KW-1133">Transmembrane helix</keyword>
<reference evidence="2" key="1">
    <citation type="submission" date="2023-06" db="EMBL/GenBank/DDBJ databases">
        <authorList>
            <person name="Zeman M."/>
            <person name="Kubasova T."/>
            <person name="Jahodarova E."/>
            <person name="Nykrynova M."/>
            <person name="Rychlik I."/>
        </authorList>
    </citation>
    <scope>NUCLEOTIDE SEQUENCE</scope>
    <source>
        <strain evidence="2">84_SSukc20</strain>
    </source>
</reference>
<keyword evidence="3" id="KW-1185">Reference proteome</keyword>
<feature type="transmembrane region" description="Helical" evidence="1">
    <location>
        <begin position="44"/>
        <end position="63"/>
    </location>
</feature>
<keyword evidence="1" id="KW-0472">Membrane</keyword>
<dbReference type="Proteomes" id="UP001167871">
    <property type="component" value="Unassembled WGS sequence"/>
</dbReference>
<protein>
    <submittedName>
        <fullName evidence="2">Uncharacterized protein</fullName>
    </submittedName>
</protein>
<gene>
    <name evidence="2" type="ORF">QVO10_17500</name>
</gene>
<dbReference type="EMBL" id="JAUEII010000073">
    <property type="protein sequence ID" value="MDN0051139.1"/>
    <property type="molecule type" value="Genomic_DNA"/>
</dbReference>
<keyword evidence="1" id="KW-0812">Transmembrane</keyword>
<reference evidence="2" key="2">
    <citation type="submission" date="2024-05" db="EMBL/GenBank/DDBJ databases">
        <title>Identification and characterization of horizontal gene transfer across gut microbiota members of farm animals based on homology search.</title>
        <authorList>
            <person name="Schwarzerova J."/>
            <person name="Nykrynova M."/>
            <person name="Jureckova K."/>
            <person name="Cejkova D."/>
            <person name="Rychlik I."/>
        </authorList>
    </citation>
    <scope>NUCLEOTIDE SEQUENCE</scope>
    <source>
        <strain evidence="2">84_SSukc20</strain>
    </source>
</reference>
<evidence type="ECO:0000313" key="3">
    <source>
        <dbReference type="Proteomes" id="UP001167871"/>
    </source>
</evidence>
<name>A0ABT7XAP6_9BACE</name>
<proteinExistence type="predicted"/>
<dbReference type="RefSeq" id="WP_013618102.1">
    <property type="nucleotide sequence ID" value="NZ_JACJJF010000099.1"/>
</dbReference>
<organism evidence="2 3">
    <name type="scientific">Bacteroides gallinaceum</name>
    <dbReference type="NCBI Taxonomy" id="1462571"/>
    <lineage>
        <taxon>Bacteria</taxon>
        <taxon>Pseudomonadati</taxon>
        <taxon>Bacteroidota</taxon>
        <taxon>Bacteroidia</taxon>
        <taxon>Bacteroidales</taxon>
        <taxon>Bacteroidaceae</taxon>
        <taxon>Bacteroides</taxon>
    </lineage>
</organism>
<feature type="transmembrane region" description="Helical" evidence="1">
    <location>
        <begin position="12"/>
        <end position="38"/>
    </location>
</feature>
<evidence type="ECO:0000256" key="1">
    <source>
        <dbReference type="SAM" id="Phobius"/>
    </source>
</evidence>
<evidence type="ECO:0000313" key="2">
    <source>
        <dbReference type="EMBL" id="MDN0051139.1"/>
    </source>
</evidence>
<comment type="caution">
    <text evidence="2">The sequence shown here is derived from an EMBL/GenBank/DDBJ whole genome shotgun (WGS) entry which is preliminary data.</text>
</comment>